<name>A0A2Z6QU46_9GLOM</name>
<dbReference type="AlphaFoldDB" id="A0A2Z6QU46"/>
<evidence type="ECO:0000313" key="2">
    <source>
        <dbReference type="Proteomes" id="UP000247702"/>
    </source>
</evidence>
<reference evidence="1 2" key="1">
    <citation type="submission" date="2017-11" db="EMBL/GenBank/DDBJ databases">
        <title>The genome of Rhizophagus clarus HR1 reveals common genetic basis of auxotrophy among arbuscular mycorrhizal fungi.</title>
        <authorList>
            <person name="Kobayashi Y."/>
        </authorList>
    </citation>
    <scope>NUCLEOTIDE SEQUENCE [LARGE SCALE GENOMIC DNA]</scope>
    <source>
        <strain evidence="1 2">HR1</strain>
    </source>
</reference>
<gene>
    <name evidence="1" type="ORF">RclHR1_20980004</name>
</gene>
<accession>A0A2Z6QU46</accession>
<keyword evidence="2" id="KW-1185">Reference proteome</keyword>
<evidence type="ECO:0000313" key="1">
    <source>
        <dbReference type="EMBL" id="GBB92995.1"/>
    </source>
</evidence>
<comment type="caution">
    <text evidence="1">The sequence shown here is derived from an EMBL/GenBank/DDBJ whole genome shotgun (WGS) entry which is preliminary data.</text>
</comment>
<proteinExistence type="predicted"/>
<dbReference type="Proteomes" id="UP000247702">
    <property type="component" value="Unassembled WGS sequence"/>
</dbReference>
<dbReference type="EMBL" id="BEXD01001222">
    <property type="protein sequence ID" value="GBB92995.1"/>
    <property type="molecule type" value="Genomic_DNA"/>
</dbReference>
<sequence>MVHNTIEEFSSNRWQNFLYNPVVIVAYKLDLRYYGNHLNACTFDPIIEKEIIQLAGEEYKNIVLEELAEYVGKIGGFAHNKPVTLKGWVDKVLRNKPIDEAADGDNEQKVDVESDFSDLNFQLYSDIEELSSEELNEFQD</sequence>
<protein>
    <submittedName>
        <fullName evidence="1">Uncharacterized protein</fullName>
    </submittedName>
</protein>
<organism evidence="1 2">
    <name type="scientific">Rhizophagus clarus</name>
    <dbReference type="NCBI Taxonomy" id="94130"/>
    <lineage>
        <taxon>Eukaryota</taxon>
        <taxon>Fungi</taxon>
        <taxon>Fungi incertae sedis</taxon>
        <taxon>Mucoromycota</taxon>
        <taxon>Glomeromycotina</taxon>
        <taxon>Glomeromycetes</taxon>
        <taxon>Glomerales</taxon>
        <taxon>Glomeraceae</taxon>
        <taxon>Rhizophagus</taxon>
    </lineage>
</organism>